<evidence type="ECO:0000256" key="1">
    <source>
        <dbReference type="ARBA" id="ARBA00004123"/>
    </source>
</evidence>
<dbReference type="GO" id="GO:0000977">
    <property type="term" value="F:RNA polymerase II transcription regulatory region sequence-specific DNA binding"/>
    <property type="evidence" value="ECO:0007669"/>
    <property type="project" value="InterPro"/>
</dbReference>
<reference evidence="7" key="1">
    <citation type="submission" date="2022-08" db="EMBL/GenBank/DDBJ databases">
        <authorList>
            <person name="Marques A."/>
        </authorList>
    </citation>
    <scope>NUCLEOTIDE SEQUENCE</scope>
    <source>
        <strain evidence="7">RhyPub2mFocal</strain>
        <tissue evidence="7">Leaves</tissue>
    </source>
</reference>
<dbReference type="SUPFAM" id="SSF55455">
    <property type="entry name" value="SRF-like"/>
    <property type="match status" value="1"/>
</dbReference>
<dbReference type="AlphaFoldDB" id="A0AAV8FJI9"/>
<dbReference type="CDD" id="cd00265">
    <property type="entry name" value="MADS_MEF2_like"/>
    <property type="match status" value="1"/>
</dbReference>
<evidence type="ECO:0000256" key="4">
    <source>
        <dbReference type="ARBA" id="ARBA00023163"/>
    </source>
</evidence>
<evidence type="ECO:0000256" key="5">
    <source>
        <dbReference type="ARBA" id="ARBA00023242"/>
    </source>
</evidence>
<protein>
    <submittedName>
        <fullName evidence="7">MADS box transcription factor</fullName>
    </submittedName>
</protein>
<dbReference type="InterPro" id="IPR033896">
    <property type="entry name" value="MEF2-like_N"/>
</dbReference>
<dbReference type="InterPro" id="IPR002487">
    <property type="entry name" value="TF_Kbox"/>
</dbReference>
<comment type="caution">
    <text evidence="7">The sequence shown here is derived from an EMBL/GenBank/DDBJ whole genome shotgun (WGS) entry which is preliminary data.</text>
</comment>
<gene>
    <name evidence="7" type="ORF">LUZ62_042174</name>
</gene>
<dbReference type="InterPro" id="IPR036879">
    <property type="entry name" value="TF_MADSbox_sf"/>
</dbReference>
<dbReference type="GO" id="GO:0045944">
    <property type="term" value="P:positive regulation of transcription by RNA polymerase II"/>
    <property type="evidence" value="ECO:0007669"/>
    <property type="project" value="InterPro"/>
</dbReference>
<accession>A0AAV8FJI9</accession>
<keyword evidence="2" id="KW-0805">Transcription regulation</keyword>
<dbReference type="Pfam" id="PF01486">
    <property type="entry name" value="K-box"/>
    <property type="match status" value="1"/>
</dbReference>
<keyword evidence="4" id="KW-0804">Transcription</keyword>
<organism evidence="7 8">
    <name type="scientific">Rhynchospora pubera</name>
    <dbReference type="NCBI Taxonomy" id="906938"/>
    <lineage>
        <taxon>Eukaryota</taxon>
        <taxon>Viridiplantae</taxon>
        <taxon>Streptophyta</taxon>
        <taxon>Embryophyta</taxon>
        <taxon>Tracheophyta</taxon>
        <taxon>Spermatophyta</taxon>
        <taxon>Magnoliopsida</taxon>
        <taxon>Liliopsida</taxon>
        <taxon>Poales</taxon>
        <taxon>Cyperaceae</taxon>
        <taxon>Cyperoideae</taxon>
        <taxon>Rhynchosporeae</taxon>
        <taxon>Rhynchospora</taxon>
    </lineage>
</organism>
<dbReference type="InterPro" id="IPR050142">
    <property type="entry name" value="MADS-box/MEF2_TF"/>
</dbReference>
<dbReference type="Pfam" id="PF00319">
    <property type="entry name" value="SRF-TF"/>
    <property type="match status" value="1"/>
</dbReference>
<dbReference type="GO" id="GO:0003700">
    <property type="term" value="F:DNA-binding transcription factor activity"/>
    <property type="evidence" value="ECO:0007669"/>
    <property type="project" value="InterPro"/>
</dbReference>
<keyword evidence="5" id="KW-0539">Nucleus</keyword>
<keyword evidence="3" id="KW-0238">DNA-binding</keyword>
<dbReference type="FunFam" id="3.40.1810.10:FF:000003">
    <property type="entry name" value="MADS-box transcription factor MADS-MC"/>
    <property type="match status" value="1"/>
</dbReference>
<evidence type="ECO:0000259" key="6">
    <source>
        <dbReference type="PROSITE" id="PS50066"/>
    </source>
</evidence>
<dbReference type="InterPro" id="IPR002100">
    <property type="entry name" value="TF_MADSbox"/>
</dbReference>
<dbReference type="GO" id="GO:0046983">
    <property type="term" value="F:protein dimerization activity"/>
    <property type="evidence" value="ECO:0007669"/>
    <property type="project" value="InterPro"/>
</dbReference>
<name>A0AAV8FJI9_9POAL</name>
<sequence>MAKVVLPSSTKERERSLLISHFSLLTSHFFDQIAVMARGRVELRRIDNKASRHVSFSKRSRGLLKKAHELSVMCDADVGLIIFSANGRLYEFSTSNCMEKIIDRYRQFSDVERVTMLQQEVLRPKKLSADSGTGFEAQKLLQRSMDGLHSPNLNLDELNQLEKELETALVMTMTRKTQLMMEMIDGLKKGNALLRERNYMQSILDQHQSENGGINEAASRERTKKSDNFEIFTEKDNTFYPCTISTNIINSGTEPPGVFAENRHACQCQMLTHPFF</sequence>
<dbReference type="Gene3D" id="3.40.1810.10">
    <property type="entry name" value="Transcription factor, MADS-box"/>
    <property type="match status" value="1"/>
</dbReference>
<comment type="subcellular location">
    <subcellularLocation>
        <location evidence="1">Nucleus</location>
    </subcellularLocation>
</comment>
<dbReference type="PROSITE" id="PS50066">
    <property type="entry name" value="MADS_BOX_2"/>
    <property type="match status" value="1"/>
</dbReference>
<proteinExistence type="predicted"/>
<evidence type="ECO:0000256" key="2">
    <source>
        <dbReference type="ARBA" id="ARBA00023015"/>
    </source>
</evidence>
<dbReference type="SMART" id="SM00432">
    <property type="entry name" value="MADS"/>
    <property type="match status" value="1"/>
</dbReference>
<dbReference type="PRINTS" id="PR00404">
    <property type="entry name" value="MADSDOMAIN"/>
</dbReference>
<evidence type="ECO:0000313" key="8">
    <source>
        <dbReference type="Proteomes" id="UP001140206"/>
    </source>
</evidence>
<evidence type="ECO:0000313" key="7">
    <source>
        <dbReference type="EMBL" id="KAJ4790928.1"/>
    </source>
</evidence>
<evidence type="ECO:0000256" key="3">
    <source>
        <dbReference type="ARBA" id="ARBA00023125"/>
    </source>
</evidence>
<dbReference type="PANTHER" id="PTHR48019">
    <property type="entry name" value="SERUM RESPONSE FACTOR HOMOLOG"/>
    <property type="match status" value="1"/>
</dbReference>
<keyword evidence="8" id="KW-1185">Reference proteome</keyword>
<dbReference type="EMBL" id="JAMFTS010000002">
    <property type="protein sequence ID" value="KAJ4790928.1"/>
    <property type="molecule type" value="Genomic_DNA"/>
</dbReference>
<dbReference type="GO" id="GO:0005634">
    <property type="term" value="C:nucleus"/>
    <property type="evidence" value="ECO:0007669"/>
    <property type="project" value="UniProtKB-SubCell"/>
</dbReference>
<dbReference type="Proteomes" id="UP001140206">
    <property type="component" value="Chromosome 2"/>
</dbReference>
<feature type="domain" description="MADS-box" evidence="6">
    <location>
        <begin position="36"/>
        <end position="96"/>
    </location>
</feature>